<feature type="transmembrane region" description="Helical" evidence="7">
    <location>
        <begin position="91"/>
        <end position="110"/>
    </location>
</feature>
<dbReference type="CDD" id="cd17503">
    <property type="entry name" value="MFS_LmrB_MDR_like"/>
    <property type="match status" value="1"/>
</dbReference>
<dbReference type="NCBIfam" id="TIGR00711">
    <property type="entry name" value="efflux_EmrB"/>
    <property type="match status" value="1"/>
</dbReference>
<keyword evidence="5 7" id="KW-1133">Transmembrane helix</keyword>
<dbReference type="EMBL" id="BMZD01000003">
    <property type="protein sequence ID" value="GGZ96828.1"/>
    <property type="molecule type" value="Genomic_DNA"/>
</dbReference>
<keyword evidence="6 7" id="KW-0472">Membrane</keyword>
<dbReference type="Pfam" id="PF07690">
    <property type="entry name" value="MFS_1"/>
    <property type="match status" value="1"/>
</dbReference>
<dbReference type="Gene3D" id="1.20.1720.10">
    <property type="entry name" value="Multidrug resistance protein D"/>
    <property type="match status" value="1"/>
</dbReference>
<protein>
    <submittedName>
        <fullName evidence="9">EmrB/QacA family drug resistance transporter</fullName>
    </submittedName>
</protein>
<comment type="subcellular location">
    <subcellularLocation>
        <location evidence="1">Cell membrane</location>
        <topology evidence="1">Multi-pass membrane protein</topology>
    </subcellularLocation>
</comment>
<dbReference type="Proteomes" id="UP000634139">
    <property type="component" value="Unassembled WGS sequence"/>
</dbReference>
<feature type="transmembrane region" description="Helical" evidence="7">
    <location>
        <begin position="116"/>
        <end position="138"/>
    </location>
</feature>
<reference evidence="9" key="1">
    <citation type="journal article" date="2014" name="Int. J. Syst. Evol. Microbiol.">
        <title>Complete genome sequence of Corynebacterium casei LMG S-19264T (=DSM 44701T), isolated from a smear-ripened cheese.</title>
        <authorList>
            <consortium name="US DOE Joint Genome Institute (JGI-PGF)"/>
            <person name="Walter F."/>
            <person name="Albersmeier A."/>
            <person name="Kalinowski J."/>
            <person name="Ruckert C."/>
        </authorList>
    </citation>
    <scope>NUCLEOTIDE SEQUENCE</scope>
    <source>
        <strain evidence="9">KCTC 32422</strain>
    </source>
</reference>
<dbReference type="InterPro" id="IPR036259">
    <property type="entry name" value="MFS_trans_sf"/>
</dbReference>
<dbReference type="SUPFAM" id="SSF103473">
    <property type="entry name" value="MFS general substrate transporter"/>
    <property type="match status" value="1"/>
</dbReference>
<keyword evidence="3" id="KW-1003">Cell membrane</keyword>
<name>A0A918RHT6_9SPHN</name>
<evidence type="ECO:0000256" key="5">
    <source>
        <dbReference type="ARBA" id="ARBA00022989"/>
    </source>
</evidence>
<dbReference type="Gene3D" id="1.20.1250.20">
    <property type="entry name" value="MFS general substrate transporter like domains"/>
    <property type="match status" value="1"/>
</dbReference>
<dbReference type="GO" id="GO:0022857">
    <property type="term" value="F:transmembrane transporter activity"/>
    <property type="evidence" value="ECO:0007669"/>
    <property type="project" value="InterPro"/>
</dbReference>
<evidence type="ECO:0000256" key="4">
    <source>
        <dbReference type="ARBA" id="ARBA00022692"/>
    </source>
</evidence>
<dbReference type="RefSeq" id="WP_189540423.1">
    <property type="nucleotide sequence ID" value="NZ_BMZD01000003.1"/>
</dbReference>
<evidence type="ECO:0000256" key="1">
    <source>
        <dbReference type="ARBA" id="ARBA00004651"/>
    </source>
</evidence>
<feature type="transmembrane region" description="Helical" evidence="7">
    <location>
        <begin position="150"/>
        <end position="171"/>
    </location>
</feature>
<dbReference type="PANTHER" id="PTHR23501">
    <property type="entry name" value="MAJOR FACILITATOR SUPERFAMILY"/>
    <property type="match status" value="1"/>
</dbReference>
<feature type="transmembrane region" description="Helical" evidence="7">
    <location>
        <begin position="240"/>
        <end position="260"/>
    </location>
</feature>
<evidence type="ECO:0000313" key="9">
    <source>
        <dbReference type="EMBL" id="GGZ96828.1"/>
    </source>
</evidence>
<accession>A0A918RHT6</accession>
<evidence type="ECO:0000313" key="10">
    <source>
        <dbReference type="Proteomes" id="UP000634139"/>
    </source>
</evidence>
<evidence type="ECO:0000256" key="2">
    <source>
        <dbReference type="ARBA" id="ARBA00022448"/>
    </source>
</evidence>
<evidence type="ECO:0000256" key="6">
    <source>
        <dbReference type="ARBA" id="ARBA00023136"/>
    </source>
</evidence>
<dbReference type="GO" id="GO:0005886">
    <property type="term" value="C:plasma membrane"/>
    <property type="evidence" value="ECO:0007669"/>
    <property type="project" value="UniProtKB-SubCell"/>
</dbReference>
<feature type="domain" description="Major facilitator superfamily (MFS) profile" evidence="8">
    <location>
        <begin position="25"/>
        <end position="510"/>
    </location>
</feature>
<keyword evidence="2" id="KW-0813">Transport</keyword>
<comment type="caution">
    <text evidence="9">The sequence shown here is derived from an EMBL/GenBank/DDBJ whole genome shotgun (WGS) entry which is preliminary data.</text>
</comment>
<sequence>MASAPALLAPEQDVPLYPVRNHGLLMLGVMIAALLQILDSTIANVAVPHMQTSLGANADTINWVLTSYIVAAAVAMPITGWLAERVGTRRLFIWSVAGFILSSMLCGMAQNMTSMVIFRAMQGITGSFISPLSQAAMIDSTKPSRQPQMMSLWGMSVMIGPILGPILGGWLTEEWNWRWVFYVNLPLGIVSLVILIAELPDRAKSERRFDLIGFGLVALALGSLQLMLDRGNHVDWFESVEIWIYTAVTVSAAWVGVLHLTSTPDPLFRRELFANPNFAISLLLMVVVGLVMMASIALLPPMMQHLFGYSVIDTGWALMPRGVGTLVSMQVSGWLVRRGVDARPIVMLGFLLAGVSLWMMSGWSLDVDNGHIIITGLIQGLGMGLVFIPLNNAAFATLPPTLRTEGASLLNLTRSLGASVGISVCTTLFARSVQVSHADLAANVDGSFTEAIDVTTIDRFQALGDAVLRMIDGEVTRQAMMIAYINDFYAMMWVTLAAIPLVLLMRPVTPPRQP</sequence>
<evidence type="ECO:0000256" key="7">
    <source>
        <dbReference type="SAM" id="Phobius"/>
    </source>
</evidence>
<keyword evidence="10" id="KW-1185">Reference proteome</keyword>
<dbReference type="InterPro" id="IPR004638">
    <property type="entry name" value="EmrB-like"/>
</dbReference>
<gene>
    <name evidence="9" type="ORF">GCM10011617_16790</name>
</gene>
<evidence type="ECO:0000259" key="8">
    <source>
        <dbReference type="PROSITE" id="PS50850"/>
    </source>
</evidence>
<feature type="transmembrane region" description="Helical" evidence="7">
    <location>
        <begin position="345"/>
        <end position="365"/>
    </location>
</feature>
<dbReference type="InterPro" id="IPR020846">
    <property type="entry name" value="MFS_dom"/>
</dbReference>
<proteinExistence type="predicted"/>
<dbReference type="PROSITE" id="PS50850">
    <property type="entry name" value="MFS"/>
    <property type="match status" value="1"/>
</dbReference>
<dbReference type="PANTHER" id="PTHR23501:SF174">
    <property type="entry name" value="MULTIDRUG EXPORT PROTEIN EMRB-RELATED"/>
    <property type="match status" value="1"/>
</dbReference>
<feature type="transmembrane region" description="Helical" evidence="7">
    <location>
        <begin position="63"/>
        <end position="84"/>
    </location>
</feature>
<evidence type="ECO:0000256" key="3">
    <source>
        <dbReference type="ARBA" id="ARBA00022475"/>
    </source>
</evidence>
<feature type="transmembrane region" description="Helical" evidence="7">
    <location>
        <begin position="371"/>
        <end position="390"/>
    </location>
</feature>
<reference evidence="9" key="2">
    <citation type="submission" date="2020-09" db="EMBL/GenBank/DDBJ databases">
        <authorList>
            <person name="Sun Q."/>
            <person name="Kim S."/>
        </authorList>
    </citation>
    <scope>NUCLEOTIDE SEQUENCE</scope>
    <source>
        <strain evidence="9">KCTC 32422</strain>
    </source>
</reference>
<feature type="transmembrane region" description="Helical" evidence="7">
    <location>
        <begin position="209"/>
        <end position="228"/>
    </location>
</feature>
<dbReference type="InterPro" id="IPR011701">
    <property type="entry name" value="MFS"/>
</dbReference>
<feature type="transmembrane region" description="Helical" evidence="7">
    <location>
        <begin position="272"/>
        <end position="298"/>
    </location>
</feature>
<feature type="transmembrane region" description="Helical" evidence="7">
    <location>
        <begin position="177"/>
        <end position="197"/>
    </location>
</feature>
<feature type="transmembrane region" description="Helical" evidence="7">
    <location>
        <begin position="488"/>
        <end position="508"/>
    </location>
</feature>
<feature type="transmembrane region" description="Helical" evidence="7">
    <location>
        <begin position="24"/>
        <end position="43"/>
    </location>
</feature>
<keyword evidence="4 7" id="KW-0812">Transmembrane</keyword>
<organism evidence="9 10">
    <name type="scientific">Novosphingobium arvoryzae</name>
    <dbReference type="NCBI Taxonomy" id="1256514"/>
    <lineage>
        <taxon>Bacteria</taxon>
        <taxon>Pseudomonadati</taxon>
        <taxon>Pseudomonadota</taxon>
        <taxon>Alphaproteobacteria</taxon>
        <taxon>Sphingomonadales</taxon>
        <taxon>Sphingomonadaceae</taxon>
        <taxon>Novosphingobium</taxon>
    </lineage>
</organism>
<dbReference type="AlphaFoldDB" id="A0A918RHT6"/>